<dbReference type="OrthoDB" id="9792068at2"/>
<evidence type="ECO:0000313" key="9">
    <source>
        <dbReference type="Proteomes" id="UP000198778"/>
    </source>
</evidence>
<accession>A0A1H0A330</accession>
<sequence length="132" mass="14793">MNLINNERMNLLEQSLNAAVSRQNTTASNIANADTPGYKAQKTIFQHQLEAASNQLNAHRTNEKHIQFSGGSNNGEPTVIQKNNTMYNHNENNVDIDHEMSEMAKNQIYYNSLIERLNGSFNSIRTALGSGR</sequence>
<feature type="domain" description="Flagellar basal body rod protein N-terminal" evidence="7">
    <location>
        <begin position="15"/>
        <end position="39"/>
    </location>
</feature>
<keyword evidence="8" id="KW-0966">Cell projection</keyword>
<comment type="subcellular location">
    <subcellularLocation>
        <location evidence="1 6">Bacterial flagellum basal body</location>
    </subcellularLocation>
</comment>
<reference evidence="9" key="1">
    <citation type="submission" date="2016-10" db="EMBL/GenBank/DDBJ databases">
        <authorList>
            <person name="Varghese N."/>
            <person name="Submissions S."/>
        </authorList>
    </citation>
    <scope>NUCLEOTIDE SEQUENCE [LARGE SCALE GENOMIC DNA]</scope>
    <source>
        <strain evidence="9">CGMCC 1.10369</strain>
    </source>
</reference>
<dbReference type="STRING" id="745820.SAMN04488053_101331"/>
<dbReference type="AlphaFoldDB" id="A0A1H0A330"/>
<comment type="function">
    <text evidence="5 6">Structural component of flagellum, the bacterial motility apparatus. Part of the rod structure of flagellar basal body.</text>
</comment>
<keyword evidence="9" id="KW-1185">Reference proteome</keyword>
<keyword evidence="4 6" id="KW-0975">Bacterial flagellum</keyword>
<comment type="similarity">
    <text evidence="2 6">Belongs to the flagella basal body rod proteins family.</text>
</comment>
<evidence type="ECO:0000259" key="7">
    <source>
        <dbReference type="Pfam" id="PF00460"/>
    </source>
</evidence>
<organism evidence="8 9">
    <name type="scientific">Alkalicoccus daliensis</name>
    <dbReference type="NCBI Taxonomy" id="745820"/>
    <lineage>
        <taxon>Bacteria</taxon>
        <taxon>Bacillati</taxon>
        <taxon>Bacillota</taxon>
        <taxon>Bacilli</taxon>
        <taxon>Bacillales</taxon>
        <taxon>Bacillaceae</taxon>
        <taxon>Alkalicoccus</taxon>
    </lineage>
</organism>
<evidence type="ECO:0000256" key="1">
    <source>
        <dbReference type="ARBA" id="ARBA00004117"/>
    </source>
</evidence>
<dbReference type="GO" id="GO:0071978">
    <property type="term" value="P:bacterial-type flagellum-dependent swarming motility"/>
    <property type="evidence" value="ECO:0007669"/>
    <property type="project" value="TreeGrafter"/>
</dbReference>
<dbReference type="GO" id="GO:0030694">
    <property type="term" value="C:bacterial-type flagellum basal body, rod"/>
    <property type="evidence" value="ECO:0007669"/>
    <property type="project" value="InterPro"/>
</dbReference>
<dbReference type="InterPro" id="IPR001444">
    <property type="entry name" value="Flag_bb_rod_N"/>
</dbReference>
<keyword evidence="8" id="KW-0282">Flagellum</keyword>
<evidence type="ECO:0000256" key="2">
    <source>
        <dbReference type="ARBA" id="ARBA00009677"/>
    </source>
</evidence>
<dbReference type="NCBIfam" id="TIGR01396">
    <property type="entry name" value="FlgB"/>
    <property type="match status" value="1"/>
</dbReference>
<dbReference type="Pfam" id="PF00460">
    <property type="entry name" value="Flg_bb_rod"/>
    <property type="match status" value="1"/>
</dbReference>
<evidence type="ECO:0000256" key="4">
    <source>
        <dbReference type="ARBA" id="ARBA00023143"/>
    </source>
</evidence>
<evidence type="ECO:0000256" key="6">
    <source>
        <dbReference type="PIRNR" id="PIRNR002889"/>
    </source>
</evidence>
<dbReference type="PIRSF" id="PIRSF002889">
    <property type="entry name" value="Rod_FlgB"/>
    <property type="match status" value="1"/>
</dbReference>
<evidence type="ECO:0000256" key="3">
    <source>
        <dbReference type="ARBA" id="ARBA00014376"/>
    </source>
</evidence>
<evidence type="ECO:0000256" key="5">
    <source>
        <dbReference type="ARBA" id="ARBA00024934"/>
    </source>
</evidence>
<protein>
    <recommendedName>
        <fullName evidence="3 6">Flagellar basal body rod protein FlgB</fullName>
    </recommendedName>
</protein>
<dbReference type="RefSeq" id="WP_090839938.1">
    <property type="nucleotide sequence ID" value="NZ_FNIL01000001.1"/>
</dbReference>
<dbReference type="InterPro" id="IPR006300">
    <property type="entry name" value="FlgB"/>
</dbReference>
<keyword evidence="8" id="KW-0969">Cilium</keyword>
<dbReference type="EMBL" id="FNIL01000001">
    <property type="protein sequence ID" value="SDN27797.1"/>
    <property type="molecule type" value="Genomic_DNA"/>
</dbReference>
<dbReference type="Proteomes" id="UP000198778">
    <property type="component" value="Unassembled WGS sequence"/>
</dbReference>
<evidence type="ECO:0000313" key="8">
    <source>
        <dbReference type="EMBL" id="SDN27797.1"/>
    </source>
</evidence>
<dbReference type="PANTHER" id="PTHR30435">
    <property type="entry name" value="FLAGELLAR PROTEIN"/>
    <property type="match status" value="1"/>
</dbReference>
<dbReference type="PANTHER" id="PTHR30435:SF12">
    <property type="entry name" value="FLAGELLAR BASAL BODY ROD PROTEIN FLGB"/>
    <property type="match status" value="1"/>
</dbReference>
<comment type="subunit">
    <text evidence="6">The basal body constitutes a major portion of the flagellar organelle and consists of a number of rings mounted on a central rod.</text>
</comment>
<gene>
    <name evidence="8" type="ORF">SAMN04488053_101331</name>
</gene>
<name>A0A1H0A330_9BACI</name>
<proteinExistence type="inferred from homology"/>